<dbReference type="PIRSF" id="PIRSF000429">
    <property type="entry name" value="Ac-CoA_Ac_transf"/>
    <property type="match status" value="1"/>
</dbReference>
<dbReference type="Pfam" id="PF22691">
    <property type="entry name" value="Thiolase_C_1"/>
    <property type="match status" value="1"/>
</dbReference>
<evidence type="ECO:0000313" key="3">
    <source>
        <dbReference type="EMBL" id="WMN12271.1"/>
    </source>
</evidence>
<dbReference type="InterPro" id="IPR002155">
    <property type="entry name" value="Thiolase"/>
</dbReference>
<accession>A0AA51RBJ0</accession>
<feature type="domain" description="Thiolase C-terminal" evidence="2">
    <location>
        <begin position="261"/>
        <end position="393"/>
    </location>
</feature>
<dbReference type="Gene3D" id="3.40.47.10">
    <property type="match status" value="1"/>
</dbReference>
<dbReference type="GO" id="GO:0003988">
    <property type="term" value="F:acetyl-CoA C-acyltransferase activity"/>
    <property type="evidence" value="ECO:0007669"/>
    <property type="project" value="UniProtKB-ARBA"/>
</dbReference>
<dbReference type="EMBL" id="CP129971">
    <property type="protein sequence ID" value="WMN12271.1"/>
    <property type="molecule type" value="Genomic_DNA"/>
</dbReference>
<keyword evidence="4" id="KW-1185">Reference proteome</keyword>
<name>A0AA51RBJ0_9BACT</name>
<dbReference type="PANTHER" id="PTHR42870:SF1">
    <property type="entry name" value="NON-SPECIFIC LIPID-TRANSFER PROTEIN-LIKE 2"/>
    <property type="match status" value="1"/>
</dbReference>
<dbReference type="PANTHER" id="PTHR42870">
    <property type="entry name" value="ACETYL-COA C-ACETYLTRANSFERASE"/>
    <property type="match status" value="1"/>
</dbReference>
<evidence type="ECO:0000259" key="1">
    <source>
        <dbReference type="Pfam" id="PF00108"/>
    </source>
</evidence>
<dbReference type="InterPro" id="IPR055140">
    <property type="entry name" value="Thiolase_C_2"/>
</dbReference>
<evidence type="ECO:0000313" key="4">
    <source>
        <dbReference type="Proteomes" id="UP001230496"/>
    </source>
</evidence>
<dbReference type="Pfam" id="PF00108">
    <property type="entry name" value="Thiolase_N"/>
    <property type="match status" value="1"/>
</dbReference>
<dbReference type="RefSeq" id="WP_308350220.1">
    <property type="nucleotide sequence ID" value="NZ_CP129971.1"/>
</dbReference>
<dbReference type="InterPro" id="IPR020616">
    <property type="entry name" value="Thiolase_N"/>
</dbReference>
<dbReference type="CDD" id="cd00829">
    <property type="entry name" value="SCP-x_thiolase"/>
    <property type="match status" value="1"/>
</dbReference>
<organism evidence="3 4">
    <name type="scientific">Marivirga salinarum</name>
    <dbReference type="NCBI Taxonomy" id="3059078"/>
    <lineage>
        <taxon>Bacteria</taxon>
        <taxon>Pseudomonadati</taxon>
        <taxon>Bacteroidota</taxon>
        <taxon>Cytophagia</taxon>
        <taxon>Cytophagales</taxon>
        <taxon>Marivirgaceae</taxon>
        <taxon>Marivirga</taxon>
    </lineage>
</organism>
<dbReference type="KEGG" id="msaa:QYS49_33060"/>
<protein>
    <submittedName>
        <fullName evidence="3">Beta-ketoacyl synthase N-terminal-like domain-containing protein</fullName>
    </submittedName>
</protein>
<dbReference type="SUPFAM" id="SSF53901">
    <property type="entry name" value="Thiolase-like"/>
    <property type="match status" value="1"/>
</dbReference>
<dbReference type="AlphaFoldDB" id="A0AA51RBJ0"/>
<dbReference type="InterPro" id="IPR016039">
    <property type="entry name" value="Thiolase-like"/>
</dbReference>
<reference evidence="3 4" key="1">
    <citation type="submission" date="2023-08" db="EMBL/GenBank/DDBJ databases">
        <title>Comparative genomics and taxonomic characterization of three novel marine species of genus Marivirga.</title>
        <authorList>
            <person name="Muhammad N."/>
            <person name="Kim S.-G."/>
        </authorList>
    </citation>
    <scope>NUCLEOTIDE SEQUENCE [LARGE SCALE GENOMIC DNA]</scope>
    <source>
        <strain evidence="3 4">BDSF4-3</strain>
    </source>
</reference>
<proteinExistence type="predicted"/>
<dbReference type="Proteomes" id="UP001230496">
    <property type="component" value="Chromosome"/>
</dbReference>
<gene>
    <name evidence="3" type="ORF">QYS49_33060</name>
</gene>
<sequence length="395" mass="42370">MDLGVNIIGAYHSSFGRLEDETLYTLYEKAAKGALQDAEIEAKAIDGVFVGNYSGGAFNQQENIASYGVNAIPELRHKPMYRTETACSSGSSAIHMAIMAIKSGMMKRVLVVGLEKMTDLDIAGVTEALALATYWPEEGSKSVTAPCMFADLAKGWMKKYNYSEEQLRPWLAQISAKAYTNAAENPLAQLQKAKSAEDILSLPNEKNPMIYQPLRLHDCSLVSDGSAALVLEDASLSSRKSVAIKSFYSAADYLDSFGKNKSDYFLEGAAFAVDKALKGAGLSIEDISLAEVHDCFTITELLLYSAMGIAPAGREFEALENGKVYKDGALPVNVSGGLKAKGHPIGATGVGMHAYIYKQLMQQAWGHQIKDAQTGLVVNIGGSGTSNAVSVLESF</sequence>
<evidence type="ECO:0000259" key="2">
    <source>
        <dbReference type="Pfam" id="PF22691"/>
    </source>
</evidence>
<feature type="domain" description="Thiolase N-terminal" evidence="1">
    <location>
        <begin position="5"/>
        <end position="232"/>
    </location>
</feature>